<name>A0A9N9TL84_PHYSR</name>
<keyword evidence="6" id="KW-0119">Carbohydrate metabolism</keyword>
<accession>A0A9N9TL84</accession>
<evidence type="ECO:0000256" key="9">
    <source>
        <dbReference type="SAM" id="SignalP"/>
    </source>
</evidence>
<keyword evidence="8" id="KW-0624">Polysaccharide degradation</keyword>
<keyword evidence="4" id="KW-0378">Hydrolase</keyword>
<dbReference type="PANTHER" id="PTHR39730">
    <property type="entry name" value="ENDOGLUCANASE 1"/>
    <property type="match status" value="1"/>
</dbReference>
<evidence type="ECO:0000259" key="10">
    <source>
        <dbReference type="Pfam" id="PF02015"/>
    </source>
</evidence>
<evidence type="ECO:0000313" key="11">
    <source>
        <dbReference type="EMBL" id="CAG9860309.1"/>
    </source>
</evidence>
<organism evidence="11 12">
    <name type="scientific">Phyllotreta striolata</name>
    <name type="common">Striped flea beetle</name>
    <name type="synonym">Crioceris striolata</name>
    <dbReference type="NCBI Taxonomy" id="444603"/>
    <lineage>
        <taxon>Eukaryota</taxon>
        <taxon>Metazoa</taxon>
        <taxon>Ecdysozoa</taxon>
        <taxon>Arthropoda</taxon>
        <taxon>Hexapoda</taxon>
        <taxon>Insecta</taxon>
        <taxon>Pterygota</taxon>
        <taxon>Neoptera</taxon>
        <taxon>Endopterygota</taxon>
        <taxon>Coleoptera</taxon>
        <taxon>Polyphaga</taxon>
        <taxon>Cucujiformia</taxon>
        <taxon>Chrysomeloidea</taxon>
        <taxon>Chrysomelidae</taxon>
        <taxon>Galerucinae</taxon>
        <taxon>Alticini</taxon>
        <taxon>Phyllotreta</taxon>
    </lineage>
</organism>
<evidence type="ECO:0000256" key="6">
    <source>
        <dbReference type="ARBA" id="ARBA00023277"/>
    </source>
</evidence>
<evidence type="ECO:0000256" key="5">
    <source>
        <dbReference type="ARBA" id="ARBA00023001"/>
    </source>
</evidence>
<dbReference type="GO" id="GO:0030245">
    <property type="term" value="P:cellulose catabolic process"/>
    <property type="evidence" value="ECO:0007669"/>
    <property type="project" value="UniProtKB-KW"/>
</dbReference>
<evidence type="ECO:0000313" key="12">
    <source>
        <dbReference type="Proteomes" id="UP001153712"/>
    </source>
</evidence>
<feature type="domain" description="Glycosyl hydrolases family 45 active site" evidence="10">
    <location>
        <begin position="34"/>
        <end position="234"/>
    </location>
</feature>
<evidence type="ECO:0000256" key="4">
    <source>
        <dbReference type="ARBA" id="ARBA00022801"/>
    </source>
</evidence>
<evidence type="ECO:0000256" key="2">
    <source>
        <dbReference type="ARBA" id="ARBA00007793"/>
    </source>
</evidence>
<proteinExistence type="inferred from homology"/>
<keyword evidence="5" id="KW-0136">Cellulose degradation</keyword>
<dbReference type="EC" id="3.2.1.4" evidence="3"/>
<evidence type="ECO:0000256" key="3">
    <source>
        <dbReference type="ARBA" id="ARBA00012601"/>
    </source>
</evidence>
<comment type="catalytic activity">
    <reaction evidence="1">
        <text>Endohydrolysis of (1-&gt;4)-beta-D-glucosidic linkages in cellulose, lichenin and cereal beta-D-glucans.</text>
        <dbReference type="EC" id="3.2.1.4"/>
    </reaction>
</comment>
<comment type="similarity">
    <text evidence="2">Belongs to the glycosyl hydrolase 45 (cellulase K) family.</text>
</comment>
<protein>
    <recommendedName>
        <fullName evidence="3">cellulase</fullName>
        <ecNumber evidence="3">3.2.1.4</ecNumber>
    </recommendedName>
</protein>
<reference evidence="11" key="1">
    <citation type="submission" date="2022-01" db="EMBL/GenBank/DDBJ databases">
        <authorList>
            <person name="King R."/>
        </authorList>
    </citation>
    <scope>NUCLEOTIDE SEQUENCE</scope>
</reference>
<dbReference type="Pfam" id="PF02015">
    <property type="entry name" value="Glyco_hydro_45"/>
    <property type="match status" value="1"/>
</dbReference>
<dbReference type="EMBL" id="OU900096">
    <property type="protein sequence ID" value="CAG9860309.1"/>
    <property type="molecule type" value="Genomic_DNA"/>
</dbReference>
<evidence type="ECO:0000256" key="7">
    <source>
        <dbReference type="ARBA" id="ARBA00023295"/>
    </source>
</evidence>
<dbReference type="InterPro" id="IPR036908">
    <property type="entry name" value="RlpA-like_sf"/>
</dbReference>
<keyword evidence="12" id="KW-1185">Reference proteome</keyword>
<feature type="signal peptide" evidence="9">
    <location>
        <begin position="1"/>
        <end position="21"/>
    </location>
</feature>
<dbReference type="OrthoDB" id="10035502at2759"/>
<keyword evidence="7" id="KW-0326">Glycosidase</keyword>
<dbReference type="Gene3D" id="2.40.40.10">
    <property type="entry name" value="RlpA-like domain"/>
    <property type="match status" value="1"/>
</dbReference>
<dbReference type="AlphaFoldDB" id="A0A9N9TL84"/>
<evidence type="ECO:0000256" key="1">
    <source>
        <dbReference type="ARBA" id="ARBA00000966"/>
    </source>
</evidence>
<dbReference type="PANTHER" id="PTHR39730:SF1">
    <property type="entry name" value="ENDOGLUCANASE 1"/>
    <property type="match status" value="1"/>
</dbReference>
<sequence length="239" mass="26250">MNTVLLLVSLIICASPLLIMGQIIPTRGGMSGNGTASLYWDCCIPPCADKNVVGHNFSTVQTCQKDGVTKNDPDDNANSGCQPGGDAFQCNIMQPYVVADKVAFGWASAKVPDYFPQCCMCIVLSFKGQLAGKRYLLQIVNTDKYYDEASFKLLVPGGGVGDNAPGCMTQWNTTMDVWGNKTTGVENVEQCKLLPENLQPGCRFKFEFLEGIDNADVDYQEVYCPMNIVHKSNCDYRYE</sequence>
<keyword evidence="9" id="KW-0732">Signal</keyword>
<dbReference type="GO" id="GO:0008810">
    <property type="term" value="F:cellulase activity"/>
    <property type="evidence" value="ECO:0007669"/>
    <property type="project" value="UniProtKB-EC"/>
</dbReference>
<gene>
    <name evidence="11" type="ORF">PHYEVI_LOCUS6664</name>
</gene>
<dbReference type="Proteomes" id="UP001153712">
    <property type="component" value="Chromosome 3"/>
</dbReference>
<feature type="chain" id="PRO_5040150700" description="cellulase" evidence="9">
    <location>
        <begin position="22"/>
        <end position="239"/>
    </location>
</feature>
<evidence type="ECO:0000256" key="8">
    <source>
        <dbReference type="ARBA" id="ARBA00023326"/>
    </source>
</evidence>
<dbReference type="SUPFAM" id="SSF50685">
    <property type="entry name" value="Barwin-like endoglucanases"/>
    <property type="match status" value="1"/>
</dbReference>
<dbReference type="InterPro" id="IPR052288">
    <property type="entry name" value="GH45_Enzymes"/>
</dbReference>
<dbReference type="InterPro" id="IPR000334">
    <property type="entry name" value="Glyco_hydro_45"/>
</dbReference>